<dbReference type="Pfam" id="PF00535">
    <property type="entry name" value="Glycos_transf_2"/>
    <property type="match status" value="1"/>
</dbReference>
<organism evidence="7 9">
    <name type="scientific">Paenibacillus thiaminolyticus</name>
    <name type="common">Bacillus thiaminolyticus</name>
    <dbReference type="NCBI Taxonomy" id="49283"/>
    <lineage>
        <taxon>Bacteria</taxon>
        <taxon>Bacillati</taxon>
        <taxon>Bacillota</taxon>
        <taxon>Bacilli</taxon>
        <taxon>Bacillales</taxon>
        <taxon>Paenibacillaceae</taxon>
        <taxon>Paenibacillus</taxon>
    </lineage>
</organism>
<dbReference type="Proteomes" id="UP000266177">
    <property type="component" value="Unassembled WGS sequence"/>
</dbReference>
<reference evidence="7 9" key="1">
    <citation type="submission" date="2018-09" db="EMBL/GenBank/DDBJ databases">
        <title>Paenibacillus SK2017-BO5.</title>
        <authorList>
            <person name="Piskunova J.V."/>
            <person name="Dubiley S.A."/>
            <person name="Severinov K.V."/>
        </authorList>
    </citation>
    <scope>NUCLEOTIDE SEQUENCE [LARGE SCALE GENOMIC DNA]</scope>
    <source>
        <strain evidence="7 9">BO5</strain>
    </source>
</reference>
<name>A0A3A3GAU7_PANTH</name>
<accession>A0A3A3GAU7</accession>
<keyword evidence="3" id="KW-0328">Glycosyltransferase</keyword>
<evidence type="ECO:0000313" key="8">
    <source>
        <dbReference type="EMBL" id="RJG20568.1"/>
    </source>
</evidence>
<gene>
    <name evidence="8" type="ORF">DQX05_24900</name>
    <name evidence="7" type="ORF">DQX05_28675</name>
</gene>
<feature type="region of interest" description="Disordered" evidence="5">
    <location>
        <begin position="1"/>
        <end position="36"/>
    </location>
</feature>
<comment type="pathway">
    <text evidence="1">Cell wall biogenesis; cell wall polysaccharide biosynthesis.</text>
</comment>
<evidence type="ECO:0000256" key="5">
    <source>
        <dbReference type="SAM" id="MobiDB-lite"/>
    </source>
</evidence>
<proteinExistence type="inferred from homology"/>
<sequence length="458" mass="51766">MPPVRSRRDIRRVHAGKRRVPASSMRAASGRSRQQRYDRGYARGYAEGLRVGQAQYGVPFDGTSIIIPTYNKADLLEQCIASIEDHTPISHEIIVVDNASTDGTAAYLHRNTGKLRFHIHEHNRGFAGAVNTGLMMAKGQTICILNNDILVTPNWLNNLLNCLQSDDKIGMVGPVTNFISGEQLIEVPYQSIEDMYSFAATYNVPNAGKWQGTDRIVGFCLVFRRELFETTGYLDEGFEIGNFEDEDYVLRVRLNGRKLVIARDTFIHHYGSITMRELGDQFEIINDKNAAFFRDKWGNSFNLVQRAREASGGSGLTRCHDFYPTHVAVTGLTDTVYWVEHGTKYPLVGHFGVPIVTVSQIDLRGWPTGPAMDAGDAYDKWQRQSEPNGEIADGAVFTTEAGKWYQRQGEKYREIISEHALRRWQLENRVQPRTDKERDELKEGLPIIPAPVITSFHL</sequence>
<evidence type="ECO:0000313" key="9">
    <source>
        <dbReference type="Proteomes" id="UP000266177"/>
    </source>
</evidence>
<keyword evidence="4 7" id="KW-0808">Transferase</keyword>
<dbReference type="EMBL" id="QYZD01000057">
    <property type="protein sequence ID" value="RJG16660.1"/>
    <property type="molecule type" value="Genomic_DNA"/>
</dbReference>
<evidence type="ECO:0000256" key="2">
    <source>
        <dbReference type="ARBA" id="ARBA00006739"/>
    </source>
</evidence>
<dbReference type="PANTHER" id="PTHR43179:SF12">
    <property type="entry name" value="GALACTOFURANOSYLTRANSFERASE GLFT2"/>
    <property type="match status" value="1"/>
</dbReference>
<evidence type="ECO:0000256" key="1">
    <source>
        <dbReference type="ARBA" id="ARBA00004776"/>
    </source>
</evidence>
<dbReference type="SUPFAM" id="SSF53448">
    <property type="entry name" value="Nucleotide-diphospho-sugar transferases"/>
    <property type="match status" value="1"/>
</dbReference>
<evidence type="ECO:0000256" key="3">
    <source>
        <dbReference type="ARBA" id="ARBA00022676"/>
    </source>
</evidence>
<evidence type="ECO:0000259" key="6">
    <source>
        <dbReference type="Pfam" id="PF00535"/>
    </source>
</evidence>
<comment type="caution">
    <text evidence="7">The sequence shown here is derived from an EMBL/GenBank/DDBJ whole genome shotgun (WGS) entry which is preliminary data.</text>
</comment>
<dbReference type="Gene3D" id="3.90.550.10">
    <property type="entry name" value="Spore Coat Polysaccharide Biosynthesis Protein SpsA, Chain A"/>
    <property type="match status" value="1"/>
</dbReference>
<feature type="domain" description="Glycosyltransferase 2-like" evidence="6">
    <location>
        <begin position="64"/>
        <end position="229"/>
    </location>
</feature>
<feature type="compositionally biased region" description="Low complexity" evidence="5">
    <location>
        <begin position="22"/>
        <end position="32"/>
    </location>
</feature>
<protein>
    <submittedName>
        <fullName evidence="7">Glycosyltransferase family 2 protein</fullName>
    </submittedName>
</protein>
<dbReference type="InterPro" id="IPR001173">
    <property type="entry name" value="Glyco_trans_2-like"/>
</dbReference>
<dbReference type="RefSeq" id="WP_119796045.1">
    <property type="nucleotide sequence ID" value="NZ_QYZD01000034.1"/>
</dbReference>
<dbReference type="PANTHER" id="PTHR43179">
    <property type="entry name" value="RHAMNOSYLTRANSFERASE WBBL"/>
    <property type="match status" value="1"/>
</dbReference>
<dbReference type="AlphaFoldDB" id="A0A3A3GAU7"/>
<dbReference type="GO" id="GO:0016757">
    <property type="term" value="F:glycosyltransferase activity"/>
    <property type="evidence" value="ECO:0007669"/>
    <property type="project" value="UniProtKB-KW"/>
</dbReference>
<dbReference type="CDD" id="cd04186">
    <property type="entry name" value="GT_2_like_c"/>
    <property type="match status" value="1"/>
</dbReference>
<evidence type="ECO:0000313" key="7">
    <source>
        <dbReference type="EMBL" id="RJG16660.1"/>
    </source>
</evidence>
<evidence type="ECO:0000256" key="4">
    <source>
        <dbReference type="ARBA" id="ARBA00022679"/>
    </source>
</evidence>
<dbReference type="InterPro" id="IPR029044">
    <property type="entry name" value="Nucleotide-diphossugar_trans"/>
</dbReference>
<dbReference type="EMBL" id="QYZD01000034">
    <property type="protein sequence ID" value="RJG20568.1"/>
    <property type="molecule type" value="Genomic_DNA"/>
</dbReference>
<comment type="similarity">
    <text evidence="2">Belongs to the glycosyltransferase 2 family.</text>
</comment>
<feature type="compositionally biased region" description="Basic residues" evidence="5">
    <location>
        <begin position="8"/>
        <end position="20"/>
    </location>
</feature>
<dbReference type="OrthoDB" id="8936324at2"/>